<dbReference type="CDD" id="cd15844">
    <property type="entry name" value="SNARE_syntaxin5"/>
    <property type="match status" value="1"/>
</dbReference>
<dbReference type="PANTHER" id="PTHR19957:SF3">
    <property type="entry name" value="SYNTAXIN-5"/>
    <property type="match status" value="1"/>
</dbReference>
<protein>
    <submittedName>
        <fullName evidence="12">Putative Syntaxin</fullName>
    </submittedName>
</protein>
<evidence type="ECO:0000256" key="7">
    <source>
        <dbReference type="ARBA" id="ARBA00023054"/>
    </source>
</evidence>
<dbReference type="GO" id="GO:0005484">
    <property type="term" value="F:SNAP receptor activity"/>
    <property type="evidence" value="ECO:0000318"/>
    <property type="project" value="GO_Central"/>
</dbReference>
<evidence type="ECO:0000259" key="11">
    <source>
        <dbReference type="PROSITE" id="PS50192"/>
    </source>
</evidence>
<dbReference type="InterPro" id="IPR045242">
    <property type="entry name" value="Syntaxin"/>
</dbReference>
<evidence type="ECO:0000256" key="8">
    <source>
        <dbReference type="ARBA" id="ARBA00023136"/>
    </source>
</evidence>
<dbReference type="GO" id="GO:0048278">
    <property type="term" value="P:vesicle docking"/>
    <property type="evidence" value="ECO:0000318"/>
    <property type="project" value="GO_Central"/>
</dbReference>
<name>A0A0K9PTS2_ZOSMR</name>
<dbReference type="Proteomes" id="UP000036987">
    <property type="component" value="Unassembled WGS sequence"/>
</dbReference>
<dbReference type="OrthoDB" id="421009at2759"/>
<organism evidence="12 13">
    <name type="scientific">Zostera marina</name>
    <name type="common">Eelgrass</name>
    <dbReference type="NCBI Taxonomy" id="29655"/>
    <lineage>
        <taxon>Eukaryota</taxon>
        <taxon>Viridiplantae</taxon>
        <taxon>Streptophyta</taxon>
        <taxon>Embryophyta</taxon>
        <taxon>Tracheophyta</taxon>
        <taxon>Spermatophyta</taxon>
        <taxon>Magnoliopsida</taxon>
        <taxon>Liliopsida</taxon>
        <taxon>Zosteraceae</taxon>
        <taxon>Zostera</taxon>
    </lineage>
</organism>
<dbReference type="InterPro" id="IPR021538">
    <property type="entry name" value="Syntaxin-5_N"/>
</dbReference>
<dbReference type="InterPro" id="IPR010989">
    <property type="entry name" value="SNARE"/>
</dbReference>
<evidence type="ECO:0000256" key="9">
    <source>
        <dbReference type="SAM" id="MobiDB-lite"/>
    </source>
</evidence>
<evidence type="ECO:0000256" key="10">
    <source>
        <dbReference type="SAM" id="Phobius"/>
    </source>
</evidence>
<evidence type="ECO:0000256" key="5">
    <source>
        <dbReference type="ARBA" id="ARBA00022927"/>
    </source>
</evidence>
<dbReference type="GO" id="GO:0031201">
    <property type="term" value="C:SNARE complex"/>
    <property type="evidence" value="ECO:0000318"/>
    <property type="project" value="GO_Central"/>
</dbReference>
<dbReference type="AlphaFoldDB" id="A0A0K9PTS2"/>
<dbReference type="GO" id="GO:0006888">
    <property type="term" value="P:endoplasmic reticulum to Golgi vesicle-mediated transport"/>
    <property type="evidence" value="ECO:0000318"/>
    <property type="project" value="GO_Central"/>
</dbReference>
<sequence>MRGKSGHLFRDRTQEFLTIVERLKRSVILPNDLLTNGSKFKEKGSKPSEFNKKASGIGVGIHQTSQKLAKLALLAKKTGTYDDPIVEIQELTTLIKHEINSLNSAVLDLQLVCNSQNQIGSISGDSTTHSATVIDNLKTRLMSTTKEFKDLLTLRTKKLKDHENRKQIFSKKDSANPLMHNPLANRPGPASTAAPLPWADNTSISSSSSQLVRRRQINGDVSSSSIQPLIKQQQQQQQQLVSARDNGFTQSRSEALHNVESTIHELGNIFTQLATMVSQQGDIAIRIDENMDNTLGNVEGAQGSLVRYLNGITSNRWLMIKILLVLVIFLMVFLFFVA</sequence>
<proteinExistence type="inferred from homology"/>
<evidence type="ECO:0000256" key="2">
    <source>
        <dbReference type="ARBA" id="ARBA00009063"/>
    </source>
</evidence>
<evidence type="ECO:0000256" key="1">
    <source>
        <dbReference type="ARBA" id="ARBA00004211"/>
    </source>
</evidence>
<dbReference type="EMBL" id="LFYR01000667">
    <property type="protein sequence ID" value="KMZ71622.1"/>
    <property type="molecule type" value="Genomic_DNA"/>
</dbReference>
<dbReference type="PROSITE" id="PS00914">
    <property type="entry name" value="SYNTAXIN"/>
    <property type="match status" value="1"/>
</dbReference>
<dbReference type="Pfam" id="PF05739">
    <property type="entry name" value="SNARE"/>
    <property type="match status" value="1"/>
</dbReference>
<dbReference type="Pfam" id="PF11416">
    <property type="entry name" value="Syntaxin-5_N"/>
    <property type="match status" value="1"/>
</dbReference>
<dbReference type="PANTHER" id="PTHR19957">
    <property type="entry name" value="SYNTAXIN"/>
    <property type="match status" value="1"/>
</dbReference>
<comment type="similarity">
    <text evidence="2">Belongs to the syntaxin family.</text>
</comment>
<evidence type="ECO:0000256" key="3">
    <source>
        <dbReference type="ARBA" id="ARBA00022448"/>
    </source>
</evidence>
<keyword evidence="3" id="KW-0813">Transport</keyword>
<dbReference type="SMART" id="SM00397">
    <property type="entry name" value="t_SNARE"/>
    <property type="match status" value="1"/>
</dbReference>
<keyword evidence="8 10" id="KW-0472">Membrane</keyword>
<comment type="subcellular location">
    <subcellularLocation>
        <location evidence="1">Membrane</location>
        <topology evidence="1">Single-pass type IV membrane protein</topology>
    </subcellularLocation>
</comment>
<comment type="caution">
    <text evidence="12">The sequence shown here is derived from an EMBL/GenBank/DDBJ whole genome shotgun (WGS) entry which is preliminary data.</text>
</comment>
<dbReference type="InterPro" id="IPR006012">
    <property type="entry name" value="Syntaxin/epimorphin_CS"/>
</dbReference>
<keyword evidence="5" id="KW-0653">Protein transport</keyword>
<keyword evidence="6 10" id="KW-1133">Transmembrane helix</keyword>
<evidence type="ECO:0000256" key="4">
    <source>
        <dbReference type="ARBA" id="ARBA00022692"/>
    </source>
</evidence>
<dbReference type="GO" id="GO:0006886">
    <property type="term" value="P:intracellular protein transport"/>
    <property type="evidence" value="ECO:0000318"/>
    <property type="project" value="GO_Central"/>
</dbReference>
<accession>A0A0K9PTS2</accession>
<feature type="region of interest" description="Disordered" evidence="9">
    <location>
        <begin position="164"/>
        <end position="215"/>
    </location>
</feature>
<dbReference type="GO" id="GO:0012505">
    <property type="term" value="C:endomembrane system"/>
    <property type="evidence" value="ECO:0000318"/>
    <property type="project" value="GO_Central"/>
</dbReference>
<dbReference type="Gene3D" id="1.20.58.70">
    <property type="match status" value="1"/>
</dbReference>
<dbReference type="GO" id="GO:0006906">
    <property type="term" value="P:vesicle fusion"/>
    <property type="evidence" value="ECO:0000318"/>
    <property type="project" value="GO_Central"/>
</dbReference>
<keyword evidence="13" id="KW-1185">Reference proteome</keyword>
<evidence type="ECO:0000256" key="6">
    <source>
        <dbReference type="ARBA" id="ARBA00022989"/>
    </source>
</evidence>
<dbReference type="STRING" id="29655.A0A0K9PTS2"/>
<feature type="transmembrane region" description="Helical" evidence="10">
    <location>
        <begin position="317"/>
        <end position="337"/>
    </location>
</feature>
<dbReference type="OMA" id="NIHEAEM"/>
<dbReference type="SUPFAM" id="SSF47661">
    <property type="entry name" value="t-snare proteins"/>
    <property type="match status" value="1"/>
</dbReference>
<feature type="compositionally biased region" description="Basic and acidic residues" evidence="9">
    <location>
        <begin position="164"/>
        <end position="174"/>
    </location>
</feature>
<evidence type="ECO:0000313" key="13">
    <source>
        <dbReference type="Proteomes" id="UP000036987"/>
    </source>
</evidence>
<reference evidence="13" key="1">
    <citation type="journal article" date="2016" name="Nature">
        <title>The genome of the seagrass Zostera marina reveals angiosperm adaptation to the sea.</title>
        <authorList>
            <person name="Olsen J.L."/>
            <person name="Rouze P."/>
            <person name="Verhelst B."/>
            <person name="Lin Y.-C."/>
            <person name="Bayer T."/>
            <person name="Collen J."/>
            <person name="Dattolo E."/>
            <person name="De Paoli E."/>
            <person name="Dittami S."/>
            <person name="Maumus F."/>
            <person name="Michel G."/>
            <person name="Kersting A."/>
            <person name="Lauritano C."/>
            <person name="Lohaus R."/>
            <person name="Toepel M."/>
            <person name="Tonon T."/>
            <person name="Vanneste K."/>
            <person name="Amirebrahimi M."/>
            <person name="Brakel J."/>
            <person name="Bostroem C."/>
            <person name="Chovatia M."/>
            <person name="Grimwood J."/>
            <person name="Jenkins J.W."/>
            <person name="Jueterbock A."/>
            <person name="Mraz A."/>
            <person name="Stam W.T."/>
            <person name="Tice H."/>
            <person name="Bornberg-Bauer E."/>
            <person name="Green P.J."/>
            <person name="Pearson G.A."/>
            <person name="Procaccini G."/>
            <person name="Duarte C.M."/>
            <person name="Schmutz J."/>
            <person name="Reusch T.B.H."/>
            <person name="Van de Peer Y."/>
        </authorList>
    </citation>
    <scope>NUCLEOTIDE SEQUENCE [LARGE SCALE GENOMIC DNA]</scope>
    <source>
        <strain evidence="13">cv. Finnish</strain>
    </source>
</reference>
<dbReference type="GO" id="GO:0000139">
    <property type="term" value="C:Golgi membrane"/>
    <property type="evidence" value="ECO:0000318"/>
    <property type="project" value="GO_Central"/>
</dbReference>
<keyword evidence="4 10" id="KW-0812">Transmembrane</keyword>
<dbReference type="InterPro" id="IPR000727">
    <property type="entry name" value="T_SNARE_dom"/>
</dbReference>
<gene>
    <name evidence="12" type="ORF">ZOSMA_178G00100</name>
</gene>
<dbReference type="PROSITE" id="PS50192">
    <property type="entry name" value="T_SNARE"/>
    <property type="match status" value="1"/>
</dbReference>
<dbReference type="GO" id="GO:0000149">
    <property type="term" value="F:SNARE binding"/>
    <property type="evidence" value="ECO:0000318"/>
    <property type="project" value="GO_Central"/>
</dbReference>
<keyword evidence="7" id="KW-0175">Coiled coil</keyword>
<feature type="domain" description="T-SNARE coiled-coil homology" evidence="11">
    <location>
        <begin position="246"/>
        <end position="308"/>
    </location>
</feature>
<evidence type="ECO:0000313" key="12">
    <source>
        <dbReference type="EMBL" id="KMZ71622.1"/>
    </source>
</evidence>